<feature type="non-terminal residue" evidence="1">
    <location>
        <position position="1"/>
    </location>
</feature>
<organism evidence="1">
    <name type="scientific">Arion vulgaris</name>
    <dbReference type="NCBI Taxonomy" id="1028688"/>
    <lineage>
        <taxon>Eukaryota</taxon>
        <taxon>Metazoa</taxon>
        <taxon>Spiralia</taxon>
        <taxon>Lophotrochozoa</taxon>
        <taxon>Mollusca</taxon>
        <taxon>Gastropoda</taxon>
        <taxon>Heterobranchia</taxon>
        <taxon>Euthyneura</taxon>
        <taxon>Panpulmonata</taxon>
        <taxon>Eupulmonata</taxon>
        <taxon>Stylommatophora</taxon>
        <taxon>Helicina</taxon>
        <taxon>Arionoidea</taxon>
        <taxon>Arionidae</taxon>
        <taxon>Arion</taxon>
    </lineage>
</organism>
<accession>A0A0B6Z679</accession>
<proteinExistence type="predicted"/>
<evidence type="ECO:0000313" key="1">
    <source>
        <dbReference type="EMBL" id="CEK64018.1"/>
    </source>
</evidence>
<sequence>PRFYQSLQYVKNLPSSSHMSYEPATYVIKTLTTQSARGTSEYMKHSNLVLLINTFEYSYPPMQQPS</sequence>
<name>A0A0B6Z679_9EUPU</name>
<reference evidence="1" key="1">
    <citation type="submission" date="2014-12" db="EMBL/GenBank/DDBJ databases">
        <title>Insight into the proteome of Arion vulgaris.</title>
        <authorList>
            <person name="Aradska J."/>
            <person name="Bulat T."/>
            <person name="Smidak R."/>
            <person name="Sarate P."/>
            <person name="Gangsoo J."/>
            <person name="Sialana F."/>
            <person name="Bilban M."/>
            <person name="Lubec G."/>
        </authorList>
    </citation>
    <scope>NUCLEOTIDE SEQUENCE</scope>
    <source>
        <tissue evidence="1">Skin</tissue>
    </source>
</reference>
<protein>
    <submittedName>
        <fullName evidence="1">Uncharacterized protein</fullName>
    </submittedName>
</protein>
<gene>
    <name evidence="1" type="primary">ORF50397</name>
</gene>
<dbReference type="EMBL" id="HACG01017153">
    <property type="protein sequence ID" value="CEK64018.1"/>
    <property type="molecule type" value="Transcribed_RNA"/>
</dbReference>
<dbReference type="AlphaFoldDB" id="A0A0B6Z679"/>